<dbReference type="EMBL" id="MTYJ01000282">
    <property type="protein sequence ID" value="OWA52719.1"/>
    <property type="molecule type" value="Genomic_DNA"/>
</dbReference>
<dbReference type="OrthoDB" id="416437at2759"/>
<name>A0A9X6NN61_HYPEX</name>
<dbReference type="Proteomes" id="UP000192578">
    <property type="component" value="Unassembled WGS sequence"/>
</dbReference>
<proteinExistence type="predicted"/>
<evidence type="ECO:0000313" key="3">
    <source>
        <dbReference type="Proteomes" id="UP000192578"/>
    </source>
</evidence>
<gene>
    <name evidence="2" type="ORF">BV898_17165</name>
</gene>
<protein>
    <submittedName>
        <fullName evidence="2">Uncharacterized protein</fullName>
    </submittedName>
</protein>
<sequence length="114" mass="12924">MVEAFCQRFEGFMDRFIRTETTSSDGDGAEGQQKISAEMPRFKDPKRSKRKPHPMNDLWREAVLKTQNSPLFRQSLPPWASRTRLKNCKTASLLLGVRGSGLDKTGIPVRISTV</sequence>
<evidence type="ECO:0000256" key="1">
    <source>
        <dbReference type="SAM" id="MobiDB-lite"/>
    </source>
</evidence>
<evidence type="ECO:0000313" key="2">
    <source>
        <dbReference type="EMBL" id="OWA52719.1"/>
    </source>
</evidence>
<feature type="region of interest" description="Disordered" evidence="1">
    <location>
        <begin position="17"/>
        <end position="56"/>
    </location>
</feature>
<reference evidence="3" key="1">
    <citation type="submission" date="2017-01" db="EMBL/GenBank/DDBJ databases">
        <title>Comparative genomics of anhydrobiosis in the tardigrade Hypsibius dujardini.</title>
        <authorList>
            <person name="Yoshida Y."/>
            <person name="Koutsovoulos G."/>
            <person name="Laetsch D."/>
            <person name="Stevens L."/>
            <person name="Kumar S."/>
            <person name="Horikawa D."/>
            <person name="Ishino K."/>
            <person name="Komine S."/>
            <person name="Tomita M."/>
            <person name="Blaxter M."/>
            <person name="Arakawa K."/>
        </authorList>
    </citation>
    <scope>NUCLEOTIDE SEQUENCE [LARGE SCALE GENOMIC DNA]</scope>
    <source>
        <strain evidence="3">Z151</strain>
    </source>
</reference>
<keyword evidence="3" id="KW-1185">Reference proteome</keyword>
<comment type="caution">
    <text evidence="2">The sequence shown here is derived from an EMBL/GenBank/DDBJ whole genome shotgun (WGS) entry which is preliminary data.</text>
</comment>
<organism evidence="2 3">
    <name type="scientific">Hypsibius exemplaris</name>
    <name type="common">Freshwater tardigrade</name>
    <dbReference type="NCBI Taxonomy" id="2072580"/>
    <lineage>
        <taxon>Eukaryota</taxon>
        <taxon>Metazoa</taxon>
        <taxon>Ecdysozoa</taxon>
        <taxon>Tardigrada</taxon>
        <taxon>Eutardigrada</taxon>
        <taxon>Parachela</taxon>
        <taxon>Hypsibioidea</taxon>
        <taxon>Hypsibiidae</taxon>
        <taxon>Hypsibius</taxon>
    </lineage>
</organism>
<dbReference type="AlphaFoldDB" id="A0A9X6NN61"/>
<accession>A0A9X6NN61</accession>